<keyword evidence="2" id="KW-1185">Reference proteome</keyword>
<organism evidence="1 2">
    <name type="scientific">Emticicia agri</name>
    <dbReference type="NCBI Taxonomy" id="2492393"/>
    <lineage>
        <taxon>Bacteria</taxon>
        <taxon>Pseudomonadati</taxon>
        <taxon>Bacteroidota</taxon>
        <taxon>Cytophagia</taxon>
        <taxon>Cytophagales</taxon>
        <taxon>Leadbetterellaceae</taxon>
        <taxon>Emticicia</taxon>
    </lineage>
</organism>
<proteinExistence type="predicted"/>
<protein>
    <submittedName>
        <fullName evidence="1">Uncharacterized protein</fullName>
    </submittedName>
</protein>
<dbReference type="AlphaFoldDB" id="A0A4Q5LUK1"/>
<dbReference type="EMBL" id="SEWF01000056">
    <property type="protein sequence ID" value="RYU93113.1"/>
    <property type="molecule type" value="Genomic_DNA"/>
</dbReference>
<gene>
    <name evidence="1" type="ORF">EWM59_23795</name>
</gene>
<dbReference type="RefSeq" id="WP_130023753.1">
    <property type="nucleotide sequence ID" value="NZ_SEWF01000056.1"/>
</dbReference>
<accession>A0A4Q5LUK1</accession>
<dbReference type="Proteomes" id="UP000293162">
    <property type="component" value="Unassembled WGS sequence"/>
</dbReference>
<dbReference type="OrthoDB" id="334526at2"/>
<evidence type="ECO:0000313" key="1">
    <source>
        <dbReference type="EMBL" id="RYU93113.1"/>
    </source>
</evidence>
<evidence type="ECO:0000313" key="2">
    <source>
        <dbReference type="Proteomes" id="UP000293162"/>
    </source>
</evidence>
<name>A0A4Q5LUK1_9BACT</name>
<sequence>MHIVGKYRIDICQEHAFTGGSADNAFSYDFEYFIDSPYSASTVVGIKIFEDEELSDSVVIGASGGATGLHENAVIFEEDRFLICCADTIFCLSIPDLVLRWQVKADEITCFEIFKYQSNYIVHGEIYVTCLDRNGDIIWQRMGRDIFVVMDNKPAFVLEKDYIIVRDFNNEIYKFGYDGNVVDDE</sequence>
<comment type="caution">
    <text evidence="1">The sequence shown here is derived from an EMBL/GenBank/DDBJ whole genome shotgun (WGS) entry which is preliminary data.</text>
</comment>
<reference evidence="1 2" key="1">
    <citation type="submission" date="2019-02" db="EMBL/GenBank/DDBJ databases">
        <title>Bacterial novel species Emticicia sp. 17J42-9 isolated from soil.</title>
        <authorList>
            <person name="Jung H.-Y."/>
        </authorList>
    </citation>
    <scope>NUCLEOTIDE SEQUENCE [LARGE SCALE GENOMIC DNA]</scope>
    <source>
        <strain evidence="1 2">17J42-9</strain>
    </source>
</reference>